<dbReference type="KEGG" id="soe:110793939"/>
<feature type="compositionally biased region" description="Polar residues" evidence="1">
    <location>
        <begin position="669"/>
        <end position="678"/>
    </location>
</feature>
<reference evidence="3" key="2">
    <citation type="submission" date="2025-08" db="UniProtKB">
        <authorList>
            <consortium name="RefSeq"/>
        </authorList>
    </citation>
    <scope>IDENTIFICATION</scope>
    <source>
        <tissue evidence="3">Leaf</tissue>
    </source>
</reference>
<feature type="compositionally biased region" description="Low complexity" evidence="1">
    <location>
        <begin position="605"/>
        <end position="630"/>
    </location>
</feature>
<name>A0A9R0ISL7_SPIOL</name>
<dbReference type="PANTHER" id="PTHR33671:SF3">
    <property type="entry name" value="F28N24.8 PROTEIN"/>
    <property type="match status" value="1"/>
</dbReference>
<protein>
    <recommendedName>
        <fullName evidence="4">DUF3741 domain-containing protein</fullName>
    </recommendedName>
</protein>
<sequence>MEKNQLNFSAPLMSARRYSSPLRRSGEQEKMDSPPKNRSLIPCQPSDVNMDEVVKPGSIPFMWEQTPGKAKGGYESQISSPDEFPTTPKLPPSMPFPPGKKSGELNGYKTPNKLSGELAVLRPRNKQSGELNILRPHKFSGELNTLRPHNRFSGELKASSAKFYSSNDGMVRWDDFKQVTEMLASSESEDDDATFSDAIETLSQLGSYSINCSISGLTASDRPETKFSDNLPTDPRARDFMMNRFLPAAKAMTLEPSQYSSRKQLVAVDQSKEVKALLLRAKTPPPNQNICSIVPYTGQDIGSEESEDGEDSYDERSALSVKVKACGFLPWFCSKNSLRLINPLPSMKHRSKSALSSASKLSKLVKAKSWRSPSQKQVQDDPYSNPKHKASQVYKSCELQKPKHTSRPMFYSGELQSSQTRSGSPYRSSRRSTNVSPFRNESPQSLYQKGVGFLAVPRRNDSFEETRSKIPQKGGSKRYEQPGRMTRSPAVEKTLYVDSVNITKVSHSILNLPRTKRHVDGMVQEAVKLETPFEHGRRMEIMKARGMSGPLVCGGVDSSEPTRIQEISNTNSCRELVLVSADDTTTTQSALTPPLPKSPSESWLSRQLPSVSPRVSPRNSVSYSSLNSKVLSRKQSVKTPSSGAKWETIVKTSHSHQDHGRFSEELVTHASQQARRWK</sequence>
<feature type="region of interest" description="Disordered" evidence="1">
    <location>
        <begin position="584"/>
        <end position="678"/>
    </location>
</feature>
<organism evidence="2 3">
    <name type="scientific">Spinacia oleracea</name>
    <name type="common">Spinach</name>
    <dbReference type="NCBI Taxonomy" id="3562"/>
    <lineage>
        <taxon>Eukaryota</taxon>
        <taxon>Viridiplantae</taxon>
        <taxon>Streptophyta</taxon>
        <taxon>Embryophyta</taxon>
        <taxon>Tracheophyta</taxon>
        <taxon>Spermatophyta</taxon>
        <taxon>Magnoliopsida</taxon>
        <taxon>eudicotyledons</taxon>
        <taxon>Gunneridae</taxon>
        <taxon>Pentapetalae</taxon>
        <taxon>Caryophyllales</taxon>
        <taxon>Chenopodiaceae</taxon>
        <taxon>Chenopodioideae</taxon>
        <taxon>Anserineae</taxon>
        <taxon>Spinacia</taxon>
    </lineage>
</organism>
<feature type="region of interest" description="Disordered" evidence="1">
    <location>
        <begin position="366"/>
        <end position="392"/>
    </location>
</feature>
<feature type="compositionally biased region" description="Basic and acidic residues" evidence="1">
    <location>
        <begin position="24"/>
        <end position="35"/>
    </location>
</feature>
<feature type="compositionally biased region" description="Pro residues" evidence="1">
    <location>
        <begin position="88"/>
        <end position="98"/>
    </location>
</feature>
<evidence type="ECO:0000313" key="2">
    <source>
        <dbReference type="Proteomes" id="UP000813463"/>
    </source>
</evidence>
<evidence type="ECO:0000256" key="1">
    <source>
        <dbReference type="SAM" id="MobiDB-lite"/>
    </source>
</evidence>
<dbReference type="InterPro" id="IPR007789">
    <property type="entry name" value="DUF688"/>
</dbReference>
<evidence type="ECO:0008006" key="4">
    <source>
        <dbReference type="Google" id="ProtNLM"/>
    </source>
</evidence>
<feature type="region of interest" description="Disordered" evidence="1">
    <location>
        <begin position="1"/>
        <end position="111"/>
    </location>
</feature>
<dbReference type="RefSeq" id="XP_021854566.1">
    <property type="nucleotide sequence ID" value="XM_021998874.2"/>
</dbReference>
<dbReference type="Pfam" id="PF05097">
    <property type="entry name" value="DUF688"/>
    <property type="match status" value="1"/>
</dbReference>
<dbReference type="PANTHER" id="PTHR33671">
    <property type="entry name" value="N-METHYLTRANSFERASE, PUTATIVE (DUF688)-RELATED"/>
    <property type="match status" value="1"/>
</dbReference>
<dbReference type="Proteomes" id="UP000813463">
    <property type="component" value="Chromosome 5"/>
</dbReference>
<feature type="compositionally biased region" description="Basic and acidic residues" evidence="1">
    <location>
        <begin position="655"/>
        <end position="667"/>
    </location>
</feature>
<gene>
    <name evidence="3" type="primary">LOC110793939</name>
</gene>
<dbReference type="AlphaFoldDB" id="A0A9R0ISL7"/>
<keyword evidence="2" id="KW-1185">Reference proteome</keyword>
<accession>A0A9R0ISL7</accession>
<dbReference type="GeneID" id="110793939"/>
<proteinExistence type="predicted"/>
<dbReference type="OrthoDB" id="677721at2759"/>
<feature type="compositionally biased region" description="Polar residues" evidence="1">
    <location>
        <begin position="433"/>
        <end position="443"/>
    </location>
</feature>
<feature type="region of interest" description="Disordered" evidence="1">
    <location>
        <begin position="462"/>
        <end position="487"/>
    </location>
</feature>
<feature type="region of interest" description="Disordered" evidence="1">
    <location>
        <begin position="405"/>
        <end position="443"/>
    </location>
</feature>
<evidence type="ECO:0000313" key="3">
    <source>
        <dbReference type="RefSeq" id="XP_021854566.1"/>
    </source>
</evidence>
<reference evidence="2" key="1">
    <citation type="journal article" date="2021" name="Nat. Commun.">
        <title>Genomic analyses provide insights into spinach domestication and the genetic basis of agronomic traits.</title>
        <authorList>
            <person name="Cai X."/>
            <person name="Sun X."/>
            <person name="Xu C."/>
            <person name="Sun H."/>
            <person name="Wang X."/>
            <person name="Ge C."/>
            <person name="Zhang Z."/>
            <person name="Wang Q."/>
            <person name="Fei Z."/>
            <person name="Jiao C."/>
            <person name="Wang Q."/>
        </authorList>
    </citation>
    <scope>NUCLEOTIDE SEQUENCE [LARGE SCALE GENOMIC DNA]</scope>
    <source>
        <strain evidence="2">cv. Varoflay</strain>
    </source>
</reference>